<reference evidence="1" key="1">
    <citation type="submission" date="2022-11" db="EMBL/GenBank/DDBJ databases">
        <authorList>
            <person name="Petersen C."/>
        </authorList>
    </citation>
    <scope>NUCLEOTIDE SEQUENCE</scope>
    <source>
        <strain evidence="1">IBT 21917</strain>
    </source>
</reference>
<evidence type="ECO:0000313" key="1">
    <source>
        <dbReference type="EMBL" id="KAJ5172980.1"/>
    </source>
</evidence>
<evidence type="ECO:0000313" key="2">
    <source>
        <dbReference type="Proteomes" id="UP001146351"/>
    </source>
</evidence>
<dbReference type="OrthoDB" id="1731983at2759"/>
<sequence length="91" mass="9759">MQFASIAIGLYVALSRELGDPVAWHGTSTKDYAFETFSSAFLNASLEEYCALTPSCGNEAFKAANGDLATRTSAQSLSYEIARSSGVKKHE</sequence>
<keyword evidence="2" id="KW-1185">Reference proteome</keyword>
<dbReference type="EMBL" id="JAPQKO010000003">
    <property type="protein sequence ID" value="KAJ5172980.1"/>
    <property type="molecule type" value="Genomic_DNA"/>
</dbReference>
<dbReference type="Proteomes" id="UP001146351">
    <property type="component" value="Unassembled WGS sequence"/>
</dbReference>
<reference evidence="1" key="2">
    <citation type="journal article" date="2023" name="IMA Fungus">
        <title>Comparative genomic study of the Penicillium genus elucidates a diverse pangenome and 15 lateral gene transfer events.</title>
        <authorList>
            <person name="Petersen C."/>
            <person name="Sorensen T."/>
            <person name="Nielsen M.R."/>
            <person name="Sondergaard T.E."/>
            <person name="Sorensen J.L."/>
            <person name="Fitzpatrick D.A."/>
            <person name="Frisvad J.C."/>
            <person name="Nielsen K.L."/>
        </authorList>
    </citation>
    <scope>NUCLEOTIDE SEQUENCE</scope>
    <source>
        <strain evidence="1">IBT 21917</strain>
    </source>
</reference>
<gene>
    <name evidence="1" type="ORF">N7492_005573</name>
</gene>
<dbReference type="Gene3D" id="3.40.50.720">
    <property type="entry name" value="NAD(P)-binding Rossmann-like Domain"/>
    <property type="match status" value="1"/>
</dbReference>
<proteinExistence type="predicted"/>
<protein>
    <submittedName>
        <fullName evidence="1">Uncharacterized protein</fullName>
    </submittedName>
</protein>
<comment type="caution">
    <text evidence="1">The sequence shown here is derived from an EMBL/GenBank/DDBJ whole genome shotgun (WGS) entry which is preliminary data.</text>
</comment>
<dbReference type="AlphaFoldDB" id="A0A9W9I9U0"/>
<name>A0A9W9I9U0_9EURO</name>
<organism evidence="1 2">
    <name type="scientific">Penicillium capsulatum</name>
    <dbReference type="NCBI Taxonomy" id="69766"/>
    <lineage>
        <taxon>Eukaryota</taxon>
        <taxon>Fungi</taxon>
        <taxon>Dikarya</taxon>
        <taxon>Ascomycota</taxon>
        <taxon>Pezizomycotina</taxon>
        <taxon>Eurotiomycetes</taxon>
        <taxon>Eurotiomycetidae</taxon>
        <taxon>Eurotiales</taxon>
        <taxon>Aspergillaceae</taxon>
        <taxon>Penicillium</taxon>
    </lineage>
</organism>
<accession>A0A9W9I9U0</accession>